<keyword evidence="4" id="KW-1185">Reference proteome</keyword>
<organism evidence="3 4">
    <name type="scientific">Cyberlindnera jadinii (strain ATCC 18201 / CBS 1600 / BCRC 20928 / JCM 3617 / NBRC 0987 / NRRL Y-1542)</name>
    <name type="common">Torula yeast</name>
    <name type="synonym">Candida utilis</name>
    <dbReference type="NCBI Taxonomy" id="983966"/>
    <lineage>
        <taxon>Eukaryota</taxon>
        <taxon>Fungi</taxon>
        <taxon>Dikarya</taxon>
        <taxon>Ascomycota</taxon>
        <taxon>Saccharomycotina</taxon>
        <taxon>Saccharomycetes</taxon>
        <taxon>Phaffomycetales</taxon>
        <taxon>Phaffomycetaceae</taxon>
        <taxon>Cyberlindnera</taxon>
    </lineage>
</organism>
<dbReference type="OrthoDB" id="2129491at2759"/>
<dbReference type="PANTHER" id="PTHR15921:SF3">
    <property type="entry name" value="PRE-MRNA CLEAVAGE COMPLEX 2 PROTEIN PCF11"/>
    <property type="match status" value="1"/>
</dbReference>
<dbReference type="FunFam" id="1.25.40.90:FF:000016">
    <property type="entry name" value="mRNA cleavage factor complex component Pcf11"/>
    <property type="match status" value="1"/>
</dbReference>
<dbReference type="Pfam" id="PF21936">
    <property type="entry name" value="Pcf11_C"/>
    <property type="match status" value="1"/>
</dbReference>
<dbReference type="GO" id="GO:0003729">
    <property type="term" value="F:mRNA binding"/>
    <property type="evidence" value="ECO:0007669"/>
    <property type="project" value="InterPro"/>
</dbReference>
<dbReference type="PROSITE" id="PS50179">
    <property type="entry name" value="VHS"/>
    <property type="match status" value="1"/>
</dbReference>
<dbReference type="GO" id="GO:0035091">
    <property type="term" value="F:phosphatidylinositol binding"/>
    <property type="evidence" value="ECO:0007669"/>
    <property type="project" value="InterPro"/>
</dbReference>
<dbReference type="InterPro" id="IPR008942">
    <property type="entry name" value="ENTH_VHS"/>
</dbReference>
<dbReference type="GO" id="GO:0000993">
    <property type="term" value="F:RNA polymerase II complex binding"/>
    <property type="evidence" value="ECO:0007669"/>
    <property type="project" value="InterPro"/>
</dbReference>
<dbReference type="OMA" id="ARSDFAN"/>
<evidence type="ECO:0000313" key="3">
    <source>
        <dbReference type="EMBL" id="ODV73897.1"/>
    </source>
</evidence>
<dbReference type="InterPro" id="IPR006569">
    <property type="entry name" value="CID_dom"/>
</dbReference>
<dbReference type="GO" id="GO:0006369">
    <property type="term" value="P:termination of RNA polymerase II transcription"/>
    <property type="evidence" value="ECO:0007669"/>
    <property type="project" value="InterPro"/>
</dbReference>
<dbReference type="STRING" id="983966.A0A1E4S2Y5"/>
<dbReference type="GO" id="GO:0005849">
    <property type="term" value="C:mRNA cleavage factor complex"/>
    <property type="evidence" value="ECO:0007669"/>
    <property type="project" value="InterPro"/>
</dbReference>
<dbReference type="InterPro" id="IPR002014">
    <property type="entry name" value="VHS_dom"/>
</dbReference>
<dbReference type="SUPFAM" id="SSF48464">
    <property type="entry name" value="ENTH/VHS domain"/>
    <property type="match status" value="1"/>
</dbReference>
<evidence type="ECO:0000259" key="1">
    <source>
        <dbReference type="PROSITE" id="PS50179"/>
    </source>
</evidence>
<dbReference type="AlphaFoldDB" id="A0A1E4S2Y5"/>
<dbReference type="GO" id="GO:0016192">
    <property type="term" value="P:vesicle-mediated transport"/>
    <property type="evidence" value="ECO:0007669"/>
    <property type="project" value="UniProtKB-ARBA"/>
</dbReference>
<dbReference type="InterPro" id="IPR045154">
    <property type="entry name" value="PCF11-like"/>
</dbReference>
<feature type="domain" description="VHS" evidence="1">
    <location>
        <begin position="17"/>
        <end position="118"/>
    </location>
</feature>
<dbReference type="SMART" id="SM00582">
    <property type="entry name" value="RPR"/>
    <property type="match status" value="1"/>
</dbReference>
<accession>A0A1E4S2Y5</accession>
<evidence type="ECO:0000313" key="4">
    <source>
        <dbReference type="Proteomes" id="UP000094389"/>
    </source>
</evidence>
<dbReference type="Pfam" id="PF04818">
    <property type="entry name" value="CID"/>
    <property type="match status" value="1"/>
</dbReference>
<dbReference type="GO" id="GO:0031124">
    <property type="term" value="P:mRNA 3'-end processing"/>
    <property type="evidence" value="ECO:0007669"/>
    <property type="project" value="InterPro"/>
</dbReference>
<dbReference type="GO" id="GO:0005737">
    <property type="term" value="C:cytoplasm"/>
    <property type="evidence" value="ECO:0007669"/>
    <property type="project" value="TreeGrafter"/>
</dbReference>
<dbReference type="GeneID" id="30989246"/>
<gene>
    <name evidence="3" type="ORF">CYBJADRAFT_167309</name>
</gene>
<dbReference type="InterPro" id="IPR047415">
    <property type="entry name" value="Pcf11_CID"/>
</dbReference>
<dbReference type="Gene3D" id="1.25.40.90">
    <property type="match status" value="1"/>
</dbReference>
<dbReference type="GO" id="GO:0043130">
    <property type="term" value="F:ubiquitin binding"/>
    <property type="evidence" value="ECO:0007669"/>
    <property type="project" value="InterPro"/>
</dbReference>
<name>A0A1E4S2Y5_CYBJN</name>
<dbReference type="GO" id="GO:0007034">
    <property type="term" value="P:vacuolar transport"/>
    <property type="evidence" value="ECO:0007669"/>
    <property type="project" value="UniProtKB-ARBA"/>
</dbReference>
<reference evidence="3 4" key="1">
    <citation type="journal article" date="2016" name="Proc. Natl. Acad. Sci. U.S.A.">
        <title>Comparative genomics of biotechnologically important yeasts.</title>
        <authorList>
            <person name="Riley R."/>
            <person name="Haridas S."/>
            <person name="Wolfe K.H."/>
            <person name="Lopes M.R."/>
            <person name="Hittinger C.T."/>
            <person name="Goeker M."/>
            <person name="Salamov A.A."/>
            <person name="Wisecaver J.H."/>
            <person name="Long T.M."/>
            <person name="Calvey C.H."/>
            <person name="Aerts A.L."/>
            <person name="Barry K.W."/>
            <person name="Choi C."/>
            <person name="Clum A."/>
            <person name="Coughlan A.Y."/>
            <person name="Deshpande S."/>
            <person name="Douglass A.P."/>
            <person name="Hanson S.J."/>
            <person name="Klenk H.-P."/>
            <person name="LaButti K.M."/>
            <person name="Lapidus A."/>
            <person name="Lindquist E.A."/>
            <person name="Lipzen A.M."/>
            <person name="Meier-Kolthoff J.P."/>
            <person name="Ohm R.A."/>
            <person name="Otillar R.P."/>
            <person name="Pangilinan J.L."/>
            <person name="Peng Y."/>
            <person name="Rokas A."/>
            <person name="Rosa C.A."/>
            <person name="Scheuner C."/>
            <person name="Sibirny A.A."/>
            <person name="Slot J.C."/>
            <person name="Stielow J.B."/>
            <person name="Sun H."/>
            <person name="Kurtzman C.P."/>
            <person name="Blackwell M."/>
            <person name="Grigoriev I.V."/>
            <person name="Jeffries T.W."/>
        </authorList>
    </citation>
    <scope>NUCLEOTIDE SEQUENCE [LARGE SCALE GENOMIC DNA]</scope>
    <source>
        <strain evidence="4">ATCC 18201 / CBS 1600 / BCRC 20928 / JCM 3617 / NBRC 0987 / NRRL Y-1542</strain>
    </source>
</reference>
<proteinExistence type="predicted"/>
<dbReference type="InterPro" id="IPR021605">
    <property type="entry name" value="Pcf11_Clp1-ID"/>
</dbReference>
<protein>
    <recommendedName>
        <fullName evidence="5">CID domain-containing protein</fullName>
    </recommendedName>
</protein>
<evidence type="ECO:0008006" key="5">
    <source>
        <dbReference type="Google" id="ProtNLM"/>
    </source>
</evidence>
<sequence>MSVDEKALEALGDDFYVAISDLTNNSRPMITSFTLLAQENIDAAEYLTRAVEKRIEKAVPHQKLYALYLLDSICKNVGSPYTLLFAQKIYQTYTQAYLLVDDQTRKKFIDLFKTWKNAKTSSGLPLFPDEPMAKIEQFLVRATAIHQQSSAKVNVAMLLQTIDKLLYLTNQRLLRSPNDQSIPAKIGIIKQLKFALQNDRSMTQDALVGVKRQLDEMTTAEENSLRSTPPIKSPPLSNPQPNLQNIFNSIQNPTATSLQTQDTGYNNVEDKTKNLTLLNSMINLKGSAIRTPTPTQTQQPVVKKNNLTSLLSSLEKQGLVKKKTPSPHEVPSTSLLNSILQKTKIASSNRLNTVHKSPLEEELEKFDINAKFVSLDPTSTYTALFVSRKTHKCGTCGKRFGDSQQEQAKSRDHLDWHFRINKKLKEGAIVQSRNWYLDDEQFVQFRDEDMFGSGEQEDKTTTEKNNAGSKERHYVVVPSDSEMSCLCGVCKEVLKARYDDDLGEWIWDDAVKKNGRIFHYSCYSETNTSSSLASIVGAKRTRDLSSLDFDMIRNVMKNVKLDDRSKVNTKG</sequence>
<dbReference type="InterPro" id="IPR054127">
    <property type="entry name" value="Pcf11_C"/>
</dbReference>
<dbReference type="Pfam" id="PF11526">
    <property type="entry name" value="Pfc11_Clp1_ID"/>
    <property type="match status" value="1"/>
</dbReference>
<dbReference type="Proteomes" id="UP000094389">
    <property type="component" value="Unassembled WGS sequence"/>
</dbReference>
<dbReference type="PROSITE" id="PS51391">
    <property type="entry name" value="CID"/>
    <property type="match status" value="1"/>
</dbReference>
<feature type="domain" description="CID" evidence="2">
    <location>
        <begin position="7"/>
        <end position="143"/>
    </location>
</feature>
<dbReference type="EMBL" id="KV453929">
    <property type="protein sequence ID" value="ODV73897.1"/>
    <property type="molecule type" value="Genomic_DNA"/>
</dbReference>
<dbReference type="RefSeq" id="XP_020070936.1">
    <property type="nucleotide sequence ID" value="XM_020214850.1"/>
</dbReference>
<evidence type="ECO:0000259" key="2">
    <source>
        <dbReference type="PROSITE" id="PS51391"/>
    </source>
</evidence>
<dbReference type="CDD" id="cd16982">
    <property type="entry name" value="CID_Pcf11"/>
    <property type="match status" value="1"/>
</dbReference>
<dbReference type="PANTHER" id="PTHR15921">
    <property type="entry name" value="PRE-MRNA CLEAVAGE COMPLEX II"/>
    <property type="match status" value="1"/>
</dbReference>